<reference evidence="1" key="1">
    <citation type="journal article" date="2019" name="PLoS Negl. Trop. Dis.">
        <title>Revisiting the worldwide diversity of Leptospira species in the environment.</title>
        <authorList>
            <person name="Vincent A.T."/>
            <person name="Schiettekatte O."/>
            <person name="Bourhy P."/>
            <person name="Veyrier F.J."/>
            <person name="Picardeau M."/>
        </authorList>
    </citation>
    <scope>NUCLEOTIDE SEQUENCE [LARGE SCALE GENOMIC DNA]</scope>
    <source>
        <strain evidence="1">201702692</strain>
    </source>
</reference>
<organism evidence="1 2">
    <name type="scientific">Leptospira perdikensis</name>
    <dbReference type="NCBI Taxonomy" id="2484948"/>
    <lineage>
        <taxon>Bacteria</taxon>
        <taxon>Pseudomonadati</taxon>
        <taxon>Spirochaetota</taxon>
        <taxon>Spirochaetia</taxon>
        <taxon>Leptospirales</taxon>
        <taxon>Leptospiraceae</taxon>
        <taxon>Leptospira</taxon>
    </lineage>
</organism>
<keyword evidence="2" id="KW-1185">Reference proteome</keyword>
<dbReference type="RefSeq" id="WP_135579496.1">
    <property type="nucleotide sequence ID" value="NZ_RQGA01000013.1"/>
</dbReference>
<dbReference type="SUPFAM" id="SSF56954">
    <property type="entry name" value="Outer membrane efflux proteins (OEP)"/>
    <property type="match status" value="1"/>
</dbReference>
<name>A0A4R9JGZ5_9LEPT</name>
<dbReference type="Proteomes" id="UP000298125">
    <property type="component" value="Unassembled WGS sequence"/>
</dbReference>
<protein>
    <submittedName>
        <fullName evidence="1">TolC family protein</fullName>
    </submittedName>
</protein>
<dbReference type="PANTHER" id="PTHR30203">
    <property type="entry name" value="OUTER MEMBRANE CATION EFFLUX PROTEIN"/>
    <property type="match status" value="1"/>
</dbReference>
<dbReference type="AlphaFoldDB" id="A0A4R9JGZ5"/>
<comment type="caution">
    <text evidence="1">The sequence shown here is derived from an EMBL/GenBank/DDBJ whole genome shotgun (WGS) entry which is preliminary data.</text>
</comment>
<dbReference type="EMBL" id="RQGA01000013">
    <property type="protein sequence ID" value="TGL38975.1"/>
    <property type="molecule type" value="Genomic_DNA"/>
</dbReference>
<sequence>MNFYFFPIQRKLLLCCLVYIYVIVLPIQPESNDSFGGSCQKYNSIQELSHCIVSRHPEYRIEEIKLKEISGRKKVASYYFPSNPVFNGYMAARKGDTSSPSFLSGPNAANNFQVMVNQEIFTNGKREIAIQIADEEFKAQVFRLESVRRILEFDVLKKLTRYRYLHLEEENSFNSLNLVKELKKVSKARVNEGLSPGIDESLSESEEIRIFKIWNQIHRLSENAKSELEVLLGFPIEKETVKIQHWILPKDLPKEKSDLIQMAMQMRPELSLSEKEIELSLLRQNEVRRQKIPNVTLGGFAQNDGFNERVVGGLVTFPMTVWRDYEGETIIASSQIDNSKELKESVSRNIKQEVLFALTNYLTLSDEIQLYDTQKMDRAELDLKNLQEAIRFGKIKIIDAINHQRILLQTKLNYLNTKTEFELSQIELVRVLGLPSDSLGVKP</sequence>
<dbReference type="InterPro" id="IPR010131">
    <property type="entry name" value="MdtP/NodT-like"/>
</dbReference>
<evidence type="ECO:0000313" key="1">
    <source>
        <dbReference type="EMBL" id="TGL38975.1"/>
    </source>
</evidence>
<evidence type="ECO:0000313" key="2">
    <source>
        <dbReference type="Proteomes" id="UP000298125"/>
    </source>
</evidence>
<dbReference type="GO" id="GO:0015562">
    <property type="term" value="F:efflux transmembrane transporter activity"/>
    <property type="evidence" value="ECO:0007669"/>
    <property type="project" value="InterPro"/>
</dbReference>
<dbReference type="PANTHER" id="PTHR30203:SF24">
    <property type="entry name" value="BLR4935 PROTEIN"/>
    <property type="match status" value="1"/>
</dbReference>
<accession>A0A4R9JGZ5</accession>
<gene>
    <name evidence="1" type="ORF">EHQ49_11440</name>
</gene>
<proteinExistence type="predicted"/>
<dbReference type="OrthoDB" id="344180at2"/>
<dbReference type="Gene3D" id="1.20.1600.10">
    <property type="entry name" value="Outer membrane efflux proteins (OEP)"/>
    <property type="match status" value="1"/>
</dbReference>